<dbReference type="Proteomes" id="UP000198919">
    <property type="component" value="Unassembled WGS sequence"/>
</dbReference>
<reference evidence="1 4" key="3">
    <citation type="journal article" date="2017" name="Nat. Microbiol.">
        <title>Natural product diversity associated with the nematode symbionts Photorhabdus and Xenorhabdus.</title>
        <authorList>
            <person name="Tobias N.J."/>
            <person name="Wolff H."/>
            <person name="Djahanschiri B."/>
            <person name="Grundmann F."/>
            <person name="Kronenwerth M."/>
            <person name="Shi Y.M."/>
            <person name="Simonyi S."/>
            <person name="Grun P."/>
            <person name="Shapiro-Ilan D."/>
            <person name="Pidot S.J."/>
            <person name="Stinear T.P."/>
            <person name="Ebersberger I."/>
            <person name="Bode H.B."/>
        </authorList>
    </citation>
    <scope>NUCLEOTIDE SEQUENCE [LARGE SCALE GENOMIC DNA]</scope>
    <source>
        <strain evidence="1 4">DSM 17908</strain>
    </source>
</reference>
<dbReference type="AlphaFoldDB" id="A0A1I3SH52"/>
<evidence type="ECO:0000313" key="2">
    <source>
        <dbReference type="EMBL" id="SFJ57402.1"/>
    </source>
</evidence>
<keyword evidence="4" id="KW-1185">Reference proteome</keyword>
<dbReference type="EMBL" id="FORG01000011">
    <property type="protein sequence ID" value="SFJ57402.1"/>
    <property type="molecule type" value="Genomic_DNA"/>
</dbReference>
<name>A0A1I3SH52_9GAMM</name>
<accession>A0A1I3SH52</accession>
<protein>
    <submittedName>
        <fullName evidence="2">Uncharacterized protein</fullName>
    </submittedName>
</protein>
<reference evidence="2" key="1">
    <citation type="submission" date="2016-10" db="EMBL/GenBank/DDBJ databases">
        <authorList>
            <person name="de Groot N.N."/>
        </authorList>
    </citation>
    <scope>NUCLEOTIDE SEQUENCE [LARGE SCALE GENOMIC DNA]</scope>
    <source>
        <strain evidence="2">DSM 17908</strain>
    </source>
</reference>
<evidence type="ECO:0000313" key="1">
    <source>
        <dbReference type="EMBL" id="PHM39167.1"/>
    </source>
</evidence>
<dbReference type="Proteomes" id="UP000224607">
    <property type="component" value="Unassembled WGS sequence"/>
</dbReference>
<evidence type="ECO:0000313" key="4">
    <source>
        <dbReference type="Proteomes" id="UP000224607"/>
    </source>
</evidence>
<dbReference type="OrthoDB" id="6463945at2"/>
<gene>
    <name evidence="2" type="ORF">SAMN05421680_11194</name>
    <name evidence="1" type="ORF">Xmau_03073</name>
</gene>
<dbReference type="EMBL" id="NITY01000012">
    <property type="protein sequence ID" value="PHM39167.1"/>
    <property type="molecule type" value="Genomic_DNA"/>
</dbReference>
<organism evidence="2 3">
    <name type="scientific">Xenorhabdus mauleonii</name>
    <dbReference type="NCBI Taxonomy" id="351675"/>
    <lineage>
        <taxon>Bacteria</taxon>
        <taxon>Pseudomonadati</taxon>
        <taxon>Pseudomonadota</taxon>
        <taxon>Gammaproteobacteria</taxon>
        <taxon>Enterobacterales</taxon>
        <taxon>Morganellaceae</taxon>
        <taxon>Xenorhabdus</taxon>
    </lineage>
</organism>
<evidence type="ECO:0000313" key="3">
    <source>
        <dbReference type="Proteomes" id="UP000198919"/>
    </source>
</evidence>
<reference evidence="3" key="2">
    <citation type="submission" date="2016-10" db="EMBL/GenBank/DDBJ databases">
        <authorList>
            <person name="Varghese N."/>
            <person name="Submissions S."/>
        </authorList>
    </citation>
    <scope>NUCLEOTIDE SEQUENCE [LARGE SCALE GENOMIC DNA]</scope>
    <source>
        <strain evidence="3">DSM 17908</strain>
    </source>
</reference>
<dbReference type="RefSeq" id="WP_092511327.1">
    <property type="nucleotide sequence ID" value="NZ_CAWNQB010000004.1"/>
</dbReference>
<proteinExistence type="predicted"/>
<sequence length="131" mass="14911">MLNIPISLCIYTDVTQTKYDIDTGFKADETYNVLKTAYIVGIRNKKKKIIAAGIFISNIEDKSEPKLADVAINMFENHEPTKKLVKEIHSMPISRLRINLKNGTIQDAFSEREIDMLYTDFYMSNSINGTA</sequence>